<dbReference type="Gene3D" id="3.40.640.10">
    <property type="entry name" value="Type I PLP-dependent aspartate aminotransferase-like (Major domain)"/>
    <property type="match status" value="1"/>
</dbReference>
<comment type="caution">
    <text evidence="11">The sequence shown here is derived from an EMBL/GenBank/DDBJ whole genome shotgun (WGS) entry which is preliminary data.</text>
</comment>
<dbReference type="PANTHER" id="PTHR32328">
    <property type="entry name" value="L-SERYL-TRNA(SEC) SELENIUM TRANSFERASE"/>
    <property type="match status" value="1"/>
</dbReference>
<evidence type="ECO:0000256" key="2">
    <source>
        <dbReference type="ARBA" id="ARBA00022490"/>
    </source>
</evidence>
<name>A0A420DJ36_9RHOB</name>
<gene>
    <name evidence="8" type="primary">selA</name>
    <name evidence="11" type="ORF">C8N30_3331</name>
</gene>
<dbReference type="GO" id="GO:0001514">
    <property type="term" value="P:selenocysteine incorporation"/>
    <property type="evidence" value="ECO:0007669"/>
    <property type="project" value="UniProtKB-UniRule"/>
</dbReference>
<protein>
    <recommendedName>
        <fullName evidence="8">L-seryl-tRNA(Sec) selenium transferase</fullName>
        <ecNumber evidence="8">2.9.1.1</ecNumber>
    </recommendedName>
    <alternativeName>
        <fullName evidence="8">Selenocysteine synthase</fullName>
        <shortName evidence="8">Sec synthase</shortName>
    </alternativeName>
    <alternativeName>
        <fullName evidence="8">Selenocysteinyl-tRNA(Sec) synthase</fullName>
    </alternativeName>
</protein>
<evidence type="ECO:0000256" key="5">
    <source>
        <dbReference type="ARBA" id="ARBA00022917"/>
    </source>
</evidence>
<keyword evidence="12" id="KW-1185">Reference proteome</keyword>
<dbReference type="GO" id="GO:0001717">
    <property type="term" value="P:conversion of seryl-tRNAsec to selenocys-tRNAsec"/>
    <property type="evidence" value="ECO:0007669"/>
    <property type="project" value="UniProtKB-UniRule"/>
</dbReference>
<evidence type="ECO:0000256" key="4">
    <source>
        <dbReference type="ARBA" id="ARBA00022898"/>
    </source>
</evidence>
<keyword evidence="2 8" id="KW-0963">Cytoplasm</keyword>
<comment type="similarity">
    <text evidence="7 8">Belongs to the SelA family.</text>
</comment>
<feature type="domain" description="L-seryl-tRNA selenium transferase N-terminal" evidence="10">
    <location>
        <begin position="5"/>
        <end position="44"/>
    </location>
</feature>
<dbReference type="STRING" id="1443111.Z949_1161"/>
<dbReference type="InterPro" id="IPR015421">
    <property type="entry name" value="PyrdxlP-dep_Trfase_major"/>
</dbReference>
<dbReference type="AlphaFoldDB" id="A0A420DJ36"/>
<comment type="cofactor">
    <cofactor evidence="1 8 9">
        <name>pyridoxal 5'-phosphate</name>
        <dbReference type="ChEBI" id="CHEBI:597326"/>
    </cofactor>
</comment>
<dbReference type="InterPro" id="IPR004534">
    <property type="entry name" value="SelA_trans"/>
</dbReference>
<dbReference type="Pfam" id="PF03841">
    <property type="entry name" value="SelA"/>
    <property type="match status" value="1"/>
</dbReference>
<proteinExistence type="inferred from homology"/>
<organism evidence="11 12">
    <name type="scientific">Sulfitobacter guttiformis</name>
    <dbReference type="NCBI Taxonomy" id="74349"/>
    <lineage>
        <taxon>Bacteria</taxon>
        <taxon>Pseudomonadati</taxon>
        <taxon>Pseudomonadota</taxon>
        <taxon>Alphaproteobacteria</taxon>
        <taxon>Rhodobacterales</taxon>
        <taxon>Roseobacteraceae</taxon>
        <taxon>Sulfitobacter</taxon>
    </lineage>
</organism>
<evidence type="ECO:0000313" key="12">
    <source>
        <dbReference type="Proteomes" id="UP000284407"/>
    </source>
</evidence>
<keyword evidence="6 8" id="KW-0711">Selenium</keyword>
<evidence type="ECO:0000256" key="8">
    <source>
        <dbReference type="HAMAP-Rule" id="MF_00423"/>
    </source>
</evidence>
<comment type="pathway">
    <text evidence="8">Aminoacyl-tRNA biosynthesis; selenocysteinyl-tRNA(Sec) biosynthesis; selenocysteinyl-tRNA(Sec) from L-seryl-tRNA(Sec) (bacterial route): step 1/1.</text>
</comment>
<evidence type="ECO:0000256" key="3">
    <source>
        <dbReference type="ARBA" id="ARBA00022679"/>
    </source>
</evidence>
<evidence type="ECO:0000256" key="1">
    <source>
        <dbReference type="ARBA" id="ARBA00001933"/>
    </source>
</evidence>
<dbReference type="InterPro" id="IPR018319">
    <property type="entry name" value="SelA-like"/>
</dbReference>
<feature type="modified residue" description="N6-(pyridoxal phosphate)lysine" evidence="8 9">
    <location>
        <position position="293"/>
    </location>
</feature>
<dbReference type="InterPro" id="IPR025862">
    <property type="entry name" value="SelA_trans_N_dom"/>
</dbReference>
<dbReference type="InterPro" id="IPR015424">
    <property type="entry name" value="PyrdxlP-dep_Trfase"/>
</dbReference>
<dbReference type="GO" id="GO:0005737">
    <property type="term" value="C:cytoplasm"/>
    <property type="evidence" value="ECO:0007669"/>
    <property type="project" value="UniProtKB-SubCell"/>
</dbReference>
<dbReference type="GO" id="GO:0004125">
    <property type="term" value="F:L-seryl-tRNA(Sec) selenium transferase activity"/>
    <property type="evidence" value="ECO:0007669"/>
    <property type="project" value="UniProtKB-UniRule"/>
</dbReference>
<keyword evidence="3 8" id="KW-0808">Transferase</keyword>
<dbReference type="Gene3D" id="3.90.1150.180">
    <property type="match status" value="1"/>
</dbReference>
<dbReference type="NCBIfam" id="TIGR00474">
    <property type="entry name" value="selA"/>
    <property type="match status" value="1"/>
</dbReference>
<dbReference type="EC" id="2.9.1.1" evidence="8"/>
<evidence type="ECO:0000313" key="11">
    <source>
        <dbReference type="EMBL" id="RKE94214.1"/>
    </source>
</evidence>
<sequence length="462" mass="49119">MTIALKNLPQIQTLLTYPAIAALVDLFSHTETVDALRGVIADLRAAILAEDAALPDFESAVFAATVLHRIEARRAPSLVPVINATGIIIHTNLGRARLAPEALQAMHVAGESPSNLELDLGTGKRGSRHTHVETLICELTGAQAAVVVNNCAAAVLLSLMATAQGRTVVASRGELIEIGGSFRLPDVIAQSGATLREVGATNKTRISDYDEAIDDTTAALLKSHTSNFKIIGFTAAPDRRELAKLAKQRNVILMEDLGSGVLIDLSPYGLGDEPVVGEILKSGVDLVMFSGDKLLGGPQAGIIAGRRDIVAQLKSHPLMRAVRIDKLSLAALEATLRLYRTPHDPLRDVPVLAMLSEPIEAVEQRAREMMQALWDVGITDVDLHNSTAYAGAGSLPQQDLESYAVSVSVPHLSADALATALRKATPPVVGRIERGHIMLDARTVTAPEVSLVARAFARILTP</sequence>
<dbReference type="RefSeq" id="WP_025061750.1">
    <property type="nucleotide sequence ID" value="NZ_RAQK01000002.1"/>
</dbReference>
<evidence type="ECO:0000256" key="7">
    <source>
        <dbReference type="ARBA" id="ARBA00044507"/>
    </source>
</evidence>
<evidence type="ECO:0000256" key="6">
    <source>
        <dbReference type="ARBA" id="ARBA00023266"/>
    </source>
</evidence>
<dbReference type="HAMAP" id="MF_00423">
    <property type="entry name" value="SelA"/>
    <property type="match status" value="1"/>
</dbReference>
<dbReference type="SUPFAM" id="SSF53383">
    <property type="entry name" value="PLP-dependent transferases"/>
    <property type="match status" value="1"/>
</dbReference>
<evidence type="ECO:0000259" key="10">
    <source>
        <dbReference type="Pfam" id="PF12390"/>
    </source>
</evidence>
<reference evidence="11 12" key="1">
    <citation type="submission" date="2018-09" db="EMBL/GenBank/DDBJ databases">
        <title>Genomic Encyclopedia of Archaeal and Bacterial Type Strains, Phase II (KMG-II): from individual species to whole genera.</title>
        <authorList>
            <person name="Goeker M."/>
        </authorList>
    </citation>
    <scope>NUCLEOTIDE SEQUENCE [LARGE SCALE GENOMIC DNA]</scope>
    <source>
        <strain evidence="11 12">DSM 11458</strain>
    </source>
</reference>
<dbReference type="Proteomes" id="UP000284407">
    <property type="component" value="Unassembled WGS sequence"/>
</dbReference>
<comment type="subcellular location">
    <subcellularLocation>
        <location evidence="8">Cytoplasm</location>
    </subcellularLocation>
</comment>
<comment type="function">
    <text evidence="8">Converts seryl-tRNA(Sec) to selenocysteinyl-tRNA(Sec) required for selenoprotein biosynthesis.</text>
</comment>
<keyword evidence="5 8" id="KW-0648">Protein biosynthesis</keyword>
<dbReference type="UniPathway" id="UPA00906">
    <property type="reaction ID" value="UER00896"/>
</dbReference>
<accession>A0A420DJ36</accession>
<evidence type="ECO:0000256" key="9">
    <source>
        <dbReference type="PIRSR" id="PIRSR618319-50"/>
    </source>
</evidence>
<dbReference type="EMBL" id="RAQK01000002">
    <property type="protein sequence ID" value="RKE94214.1"/>
    <property type="molecule type" value="Genomic_DNA"/>
</dbReference>
<comment type="catalytic activity">
    <reaction evidence="8">
        <text>L-seryl-tRNA(Sec) + selenophosphate + H(+) = L-selenocysteinyl-tRNA(Sec) + phosphate</text>
        <dbReference type="Rhea" id="RHEA:22728"/>
        <dbReference type="Rhea" id="RHEA-COMP:9742"/>
        <dbReference type="Rhea" id="RHEA-COMP:9743"/>
        <dbReference type="ChEBI" id="CHEBI:15378"/>
        <dbReference type="ChEBI" id="CHEBI:16144"/>
        <dbReference type="ChEBI" id="CHEBI:43474"/>
        <dbReference type="ChEBI" id="CHEBI:78533"/>
        <dbReference type="ChEBI" id="CHEBI:78573"/>
        <dbReference type="EC" id="2.9.1.1"/>
    </reaction>
</comment>
<dbReference type="Pfam" id="PF12390">
    <property type="entry name" value="Se-cys_synth_N"/>
    <property type="match status" value="1"/>
</dbReference>
<dbReference type="PANTHER" id="PTHR32328:SF0">
    <property type="entry name" value="L-SERYL-TRNA(SEC) SELENIUM TRANSFERASE"/>
    <property type="match status" value="1"/>
</dbReference>
<keyword evidence="4 8" id="KW-0663">Pyridoxal phosphate</keyword>